<dbReference type="PIRSF" id="PIRSF029557">
    <property type="entry name" value="UCP029557"/>
    <property type="match status" value="1"/>
</dbReference>
<organism evidence="3 4">
    <name type="scientific">Stappia albiluteola</name>
    <dbReference type="NCBI Taxonomy" id="2758565"/>
    <lineage>
        <taxon>Bacteria</taxon>
        <taxon>Pseudomonadati</taxon>
        <taxon>Pseudomonadota</taxon>
        <taxon>Alphaproteobacteria</taxon>
        <taxon>Hyphomicrobiales</taxon>
        <taxon>Stappiaceae</taxon>
        <taxon>Stappia</taxon>
    </lineage>
</organism>
<name>A0A839A936_9HYPH</name>
<evidence type="ECO:0000313" key="4">
    <source>
        <dbReference type="Proteomes" id="UP000541109"/>
    </source>
</evidence>
<dbReference type="Pfam" id="PF21028">
    <property type="entry name" value="DUF1285_C"/>
    <property type="match status" value="1"/>
</dbReference>
<accession>A0A839A936</accession>
<dbReference type="Gene3D" id="2.30.270.10">
    <property type="entry name" value="duf1285 protein"/>
    <property type="match status" value="1"/>
</dbReference>
<dbReference type="AlphaFoldDB" id="A0A839A936"/>
<dbReference type="InterPro" id="IPR023361">
    <property type="entry name" value="DUF1285_beta_roll_sf"/>
</dbReference>
<evidence type="ECO:0000313" key="3">
    <source>
        <dbReference type="EMBL" id="MBA5775726.1"/>
    </source>
</evidence>
<proteinExistence type="predicted"/>
<dbReference type="RefSeq" id="WP_182161587.1">
    <property type="nucleotide sequence ID" value="NZ_JACFXV010000029.1"/>
</dbReference>
<dbReference type="EMBL" id="JACFXV010000029">
    <property type="protein sequence ID" value="MBA5775726.1"/>
    <property type="molecule type" value="Genomic_DNA"/>
</dbReference>
<dbReference type="Gene3D" id="3.10.540.10">
    <property type="entry name" value="duf1285 like domain"/>
    <property type="match status" value="1"/>
</dbReference>
<dbReference type="InterPro" id="IPR010707">
    <property type="entry name" value="DUF1285"/>
</dbReference>
<feature type="domain" description="DUF1285" evidence="1">
    <location>
        <begin position="12"/>
        <end position="79"/>
    </location>
</feature>
<gene>
    <name evidence="3" type="ORF">H2509_01150</name>
</gene>
<keyword evidence="4" id="KW-1185">Reference proteome</keyword>
<feature type="domain" description="DUF1285" evidence="2">
    <location>
        <begin position="80"/>
        <end position="173"/>
    </location>
</feature>
<dbReference type="Proteomes" id="UP000541109">
    <property type="component" value="Unassembled WGS sequence"/>
</dbReference>
<sequence>MSRAQGQERSLPPVEAWNPPFCGDLDIRITRDGRWHYLGSPIGRESLVRLFSTVLRKDEDGKHYLVTPVEKIGIKVDDAPFLAVELHVSGEGEGTLVTCRTNVGDVVEVGPRHPMRFATEEGTGGLKPYVLVRGGLEALLTRPLLHQIADHFEECEIDGLPMVGIWSGGTFFPALPAAEARDGTEVE</sequence>
<evidence type="ECO:0000259" key="1">
    <source>
        <dbReference type="Pfam" id="PF06938"/>
    </source>
</evidence>
<evidence type="ECO:0000259" key="2">
    <source>
        <dbReference type="Pfam" id="PF21028"/>
    </source>
</evidence>
<reference evidence="3 4" key="1">
    <citation type="submission" date="2020-07" db="EMBL/GenBank/DDBJ databases">
        <title>Stappia sp., F7233, whole genome shotgun sequencing project.</title>
        <authorList>
            <person name="Jiang S."/>
            <person name="Liu Z.W."/>
            <person name="Du Z.J."/>
        </authorList>
    </citation>
    <scope>NUCLEOTIDE SEQUENCE [LARGE SCALE GENOMIC DNA]</scope>
    <source>
        <strain evidence="3 4">F7233</strain>
    </source>
</reference>
<protein>
    <submittedName>
        <fullName evidence="3">DUF1285 domain-containing protein</fullName>
    </submittedName>
</protein>
<comment type="caution">
    <text evidence="3">The sequence shown here is derived from an EMBL/GenBank/DDBJ whole genome shotgun (WGS) entry which is preliminary data.</text>
</comment>
<dbReference type="Pfam" id="PF06938">
    <property type="entry name" value="DUF1285_N"/>
    <property type="match status" value="1"/>
</dbReference>
<dbReference type="InterPro" id="IPR048342">
    <property type="entry name" value="DUF1285_C"/>
</dbReference>
<dbReference type="InterPro" id="IPR048341">
    <property type="entry name" value="DUF1285_N"/>
</dbReference>